<keyword evidence="1" id="KW-0812">Transmembrane</keyword>
<protein>
    <recommendedName>
        <fullName evidence="4">DUF3592 domain-containing protein</fullName>
    </recommendedName>
</protein>
<reference evidence="2 3" key="1">
    <citation type="submission" date="2023-03" db="EMBL/GenBank/DDBJ databases">
        <authorList>
            <person name="Mo P."/>
        </authorList>
    </citation>
    <scope>NUCLEOTIDE SEQUENCE [LARGE SCALE GENOMIC DNA]</scope>
    <source>
        <strain evidence="2 3">HUAS 5</strain>
    </source>
</reference>
<accession>A0ABY8K227</accession>
<keyword evidence="3" id="KW-1185">Reference proteome</keyword>
<keyword evidence="1" id="KW-0472">Membrane</keyword>
<dbReference type="RefSeq" id="WP_279334075.1">
    <property type="nucleotide sequence ID" value="NZ_CP121682.1"/>
</dbReference>
<organism evidence="2 3">
    <name type="scientific">Streptomyces cathayae</name>
    <dbReference type="NCBI Taxonomy" id="3031124"/>
    <lineage>
        <taxon>Bacteria</taxon>
        <taxon>Bacillati</taxon>
        <taxon>Actinomycetota</taxon>
        <taxon>Actinomycetes</taxon>
        <taxon>Kitasatosporales</taxon>
        <taxon>Streptomycetaceae</taxon>
        <taxon>Streptomyces</taxon>
    </lineage>
</organism>
<evidence type="ECO:0008006" key="4">
    <source>
        <dbReference type="Google" id="ProtNLM"/>
    </source>
</evidence>
<feature type="transmembrane region" description="Helical" evidence="1">
    <location>
        <begin position="301"/>
        <end position="322"/>
    </location>
</feature>
<dbReference type="Proteomes" id="UP001216440">
    <property type="component" value="Chromosome"/>
</dbReference>
<feature type="transmembrane region" description="Helical" evidence="1">
    <location>
        <begin position="334"/>
        <end position="358"/>
    </location>
</feature>
<feature type="transmembrane region" description="Helical" evidence="1">
    <location>
        <begin position="9"/>
        <end position="27"/>
    </location>
</feature>
<feature type="transmembrane region" description="Helical" evidence="1">
    <location>
        <begin position="119"/>
        <end position="140"/>
    </location>
</feature>
<evidence type="ECO:0000313" key="3">
    <source>
        <dbReference type="Proteomes" id="UP001216440"/>
    </source>
</evidence>
<feature type="transmembrane region" description="Helical" evidence="1">
    <location>
        <begin position="160"/>
        <end position="179"/>
    </location>
</feature>
<evidence type="ECO:0000256" key="1">
    <source>
        <dbReference type="SAM" id="Phobius"/>
    </source>
</evidence>
<evidence type="ECO:0000313" key="2">
    <source>
        <dbReference type="EMBL" id="WGD40956.1"/>
    </source>
</evidence>
<feature type="transmembrane region" description="Helical" evidence="1">
    <location>
        <begin position="364"/>
        <end position="385"/>
    </location>
</feature>
<dbReference type="EMBL" id="CP121682">
    <property type="protein sequence ID" value="WGD40956.1"/>
    <property type="molecule type" value="Genomic_DNA"/>
</dbReference>
<proteinExistence type="predicted"/>
<gene>
    <name evidence="2" type="ORF">PYS65_12770</name>
</gene>
<keyword evidence="1" id="KW-1133">Transmembrane helix</keyword>
<name>A0ABY8K227_9ACTN</name>
<sequence>MRTAGAGPVFRWVLLLGLLLVGAGGYVSETATEIELVELVVLEEQSDGWCVVAWDDPWAGPREGEYLCDPGRDPSLLGPPARGDGPEGWSTGWIEAEGPNRGDLTSVETWNDRMALSDALLLLGLLPVLVGLVGGGARLVRRERGRGSVGMGPMLPWHTVGKQAGGAVLLIVALFLGLLGHDLFTGIPEDVARHRAYRAAVPCSSAAPYEKGEECLRAVDFQVEDVVTVRHAKGSDDHELTLAGSGGWDGTVRMRGEKPLFHRLERGDRVIGTVWRGEVVAVARGDVRQVTQNEPLYQPQLIAATSVYLGYLAALGVLAGLAHLLRPQRYGSALWCWFVLPLVVTGAGVALAAGAIGAAGDLPASPLALGTAVVLLLQAGPVAVLSHRARRAWG</sequence>